<name>A0ABN1ZML3_9ACTN</name>
<sequence length="65" mass="7023">MTAPASRDRPVTPDLSDMWPQSAPVPVPGCGRCGELAEARTAARARCDWSAVSDANVLLRRHPDH</sequence>
<proteinExistence type="predicted"/>
<keyword evidence="3" id="KW-1185">Reference proteome</keyword>
<accession>A0ABN1ZML3</accession>
<comment type="caution">
    <text evidence="2">The sequence shown here is derived from an EMBL/GenBank/DDBJ whole genome shotgun (WGS) entry which is preliminary data.</text>
</comment>
<organism evidence="2 3">
    <name type="scientific">Streptomyces synnematoformans</name>
    <dbReference type="NCBI Taxonomy" id="415721"/>
    <lineage>
        <taxon>Bacteria</taxon>
        <taxon>Bacillati</taxon>
        <taxon>Actinomycetota</taxon>
        <taxon>Actinomycetes</taxon>
        <taxon>Kitasatosporales</taxon>
        <taxon>Streptomycetaceae</taxon>
        <taxon>Streptomyces</taxon>
    </lineage>
</organism>
<feature type="compositionally biased region" description="Basic and acidic residues" evidence="1">
    <location>
        <begin position="1"/>
        <end position="11"/>
    </location>
</feature>
<feature type="region of interest" description="Disordered" evidence="1">
    <location>
        <begin position="1"/>
        <end position="23"/>
    </location>
</feature>
<reference evidence="2 3" key="1">
    <citation type="journal article" date="2019" name="Int. J. Syst. Evol. Microbiol.">
        <title>The Global Catalogue of Microorganisms (GCM) 10K type strain sequencing project: providing services to taxonomists for standard genome sequencing and annotation.</title>
        <authorList>
            <consortium name="The Broad Institute Genomics Platform"/>
            <consortium name="The Broad Institute Genome Sequencing Center for Infectious Disease"/>
            <person name="Wu L."/>
            <person name="Ma J."/>
        </authorList>
    </citation>
    <scope>NUCLEOTIDE SEQUENCE [LARGE SCALE GENOMIC DNA]</scope>
    <source>
        <strain evidence="2 3">JCM 15481</strain>
    </source>
</reference>
<evidence type="ECO:0000256" key="1">
    <source>
        <dbReference type="SAM" id="MobiDB-lite"/>
    </source>
</evidence>
<evidence type="ECO:0000313" key="2">
    <source>
        <dbReference type="EMBL" id="GAA1501168.1"/>
    </source>
</evidence>
<protein>
    <submittedName>
        <fullName evidence="2">Uncharacterized protein</fullName>
    </submittedName>
</protein>
<gene>
    <name evidence="2" type="ORF">GCM10009802_57330</name>
</gene>
<dbReference type="EMBL" id="BAAAPF010000297">
    <property type="protein sequence ID" value="GAA1501168.1"/>
    <property type="molecule type" value="Genomic_DNA"/>
</dbReference>
<dbReference type="RefSeq" id="WP_344293755.1">
    <property type="nucleotide sequence ID" value="NZ_BAAAPF010000297.1"/>
</dbReference>
<dbReference type="Proteomes" id="UP001500443">
    <property type="component" value="Unassembled WGS sequence"/>
</dbReference>
<evidence type="ECO:0000313" key="3">
    <source>
        <dbReference type="Proteomes" id="UP001500443"/>
    </source>
</evidence>